<reference evidence="1" key="2">
    <citation type="journal article" date="2015" name="Fish Shellfish Immunol.">
        <title>Early steps in the European eel (Anguilla anguilla)-Vibrio vulnificus interaction in the gills: Role of the RtxA13 toxin.</title>
        <authorList>
            <person name="Callol A."/>
            <person name="Pajuelo D."/>
            <person name="Ebbesson L."/>
            <person name="Teles M."/>
            <person name="MacKenzie S."/>
            <person name="Amaro C."/>
        </authorList>
    </citation>
    <scope>NUCLEOTIDE SEQUENCE</scope>
</reference>
<protein>
    <submittedName>
        <fullName evidence="1">Uncharacterized protein</fullName>
    </submittedName>
</protein>
<reference evidence="1" key="1">
    <citation type="submission" date="2014-11" db="EMBL/GenBank/DDBJ databases">
        <authorList>
            <person name="Amaro Gonzalez C."/>
        </authorList>
    </citation>
    <scope>NUCLEOTIDE SEQUENCE</scope>
</reference>
<organism evidence="1">
    <name type="scientific">Anguilla anguilla</name>
    <name type="common">European freshwater eel</name>
    <name type="synonym">Muraena anguilla</name>
    <dbReference type="NCBI Taxonomy" id="7936"/>
    <lineage>
        <taxon>Eukaryota</taxon>
        <taxon>Metazoa</taxon>
        <taxon>Chordata</taxon>
        <taxon>Craniata</taxon>
        <taxon>Vertebrata</taxon>
        <taxon>Euteleostomi</taxon>
        <taxon>Actinopterygii</taxon>
        <taxon>Neopterygii</taxon>
        <taxon>Teleostei</taxon>
        <taxon>Anguilliformes</taxon>
        <taxon>Anguillidae</taxon>
        <taxon>Anguilla</taxon>
    </lineage>
</organism>
<sequence length="31" mass="3747">MCVTNRNRLSNAVMAMWLSMLKECFLVHRQY</sequence>
<dbReference type="EMBL" id="GBXM01057311">
    <property type="protein sequence ID" value="JAH51266.1"/>
    <property type="molecule type" value="Transcribed_RNA"/>
</dbReference>
<evidence type="ECO:0000313" key="1">
    <source>
        <dbReference type="EMBL" id="JAH51266.1"/>
    </source>
</evidence>
<accession>A0A0E9TCF9</accession>
<name>A0A0E9TCF9_ANGAN</name>
<proteinExistence type="predicted"/>
<dbReference type="AlphaFoldDB" id="A0A0E9TCF9"/>